<dbReference type="AlphaFoldDB" id="A0A2M8WLK5"/>
<dbReference type="InterPro" id="IPR036844">
    <property type="entry name" value="Hint_dom_sf"/>
</dbReference>
<keyword evidence="3" id="KW-1185">Reference proteome</keyword>
<organism evidence="2 3">
    <name type="scientific">Yoonia maricola</name>
    <dbReference type="NCBI Taxonomy" id="420999"/>
    <lineage>
        <taxon>Bacteria</taxon>
        <taxon>Pseudomonadati</taxon>
        <taxon>Pseudomonadota</taxon>
        <taxon>Alphaproteobacteria</taxon>
        <taxon>Rhodobacterales</taxon>
        <taxon>Paracoccaceae</taxon>
        <taxon>Yoonia</taxon>
    </lineage>
</organism>
<feature type="domain" description="Hedgehog/Intein (Hint)" evidence="1">
    <location>
        <begin position="168"/>
        <end position="309"/>
    </location>
</feature>
<dbReference type="Gene3D" id="2.170.16.10">
    <property type="entry name" value="Hedgehog/Intein (Hint) domain"/>
    <property type="match status" value="1"/>
</dbReference>
<gene>
    <name evidence="2" type="ORF">BC777_0647</name>
</gene>
<proteinExistence type="predicted"/>
<protein>
    <submittedName>
        <fullName evidence="2">Hint domain-containing protein</fullName>
    </submittedName>
</protein>
<accession>A0A2M8WLK5</accession>
<evidence type="ECO:0000313" key="3">
    <source>
        <dbReference type="Proteomes" id="UP000228531"/>
    </source>
</evidence>
<dbReference type="RefSeq" id="WP_100366696.1">
    <property type="nucleotide sequence ID" value="NZ_PGTY01000001.1"/>
</dbReference>
<dbReference type="OrthoDB" id="6305173at2"/>
<dbReference type="EMBL" id="PGTY01000001">
    <property type="protein sequence ID" value="PJI91807.1"/>
    <property type="molecule type" value="Genomic_DNA"/>
</dbReference>
<dbReference type="SUPFAM" id="SSF51294">
    <property type="entry name" value="Hedgehog/intein (Hint) domain"/>
    <property type="match status" value="1"/>
</dbReference>
<dbReference type="InterPro" id="IPR028992">
    <property type="entry name" value="Hedgehog/Intein_dom"/>
</dbReference>
<reference evidence="2 3" key="1">
    <citation type="submission" date="2017-11" db="EMBL/GenBank/DDBJ databases">
        <title>Genomic Encyclopedia of Archaeal and Bacterial Type Strains, Phase II (KMG-II): From Individual Species to Whole Genera.</title>
        <authorList>
            <person name="Goeker M."/>
        </authorList>
    </citation>
    <scope>NUCLEOTIDE SEQUENCE [LARGE SCALE GENOMIC DNA]</scope>
    <source>
        <strain evidence="2 3">DSM 29128</strain>
    </source>
</reference>
<evidence type="ECO:0000259" key="1">
    <source>
        <dbReference type="Pfam" id="PF13403"/>
    </source>
</evidence>
<evidence type="ECO:0000313" key="2">
    <source>
        <dbReference type="EMBL" id="PJI91807.1"/>
    </source>
</evidence>
<dbReference type="Proteomes" id="UP000228531">
    <property type="component" value="Unassembled WGS sequence"/>
</dbReference>
<name>A0A2M8WLK5_9RHOB</name>
<comment type="caution">
    <text evidence="2">The sequence shown here is derived from an EMBL/GenBank/DDBJ whole genome shotgun (WGS) entry which is preliminary data.</text>
</comment>
<dbReference type="Pfam" id="PF13403">
    <property type="entry name" value="Hint_2"/>
    <property type="match status" value="1"/>
</dbReference>
<sequence>MPTSFTVFGLGVLADIDTTEGNSLAENANALVGATFGGSGNALLNSAVTFAPGTGGFAGGSSTSYDQDNNPNENFTIDGGADQVFDAAVIYNATVTYVDGTTDTITAVIFQDVDGNTYWAPEINQTVGQNADQDVLEFAAIRSLTLDSLSGDSFAGLSGNREAWDFVTCYVASTMIETETGAKPIEALTVGDLVLTRDRGLQTIRWIGQSTVAADGKLAPVRISAGSLGQNAPARDLLVSRQHRMLVSSAVCERMFGNREILVPAIKLTGLPGVFVDEAPSEVTYYHLMTDQHDIVYAEGVPSETLLSGPQAMEALPKQALDELLAIFPNILTEAPEPARQIERSKRIERLIIRHQRNDIPLAIRYG</sequence>